<evidence type="ECO:0000313" key="2">
    <source>
        <dbReference type="EMBL" id="MEA5606895.1"/>
    </source>
</evidence>
<reference evidence="2 3" key="1">
    <citation type="submission" date="2023-12" db="EMBL/GenBank/DDBJ databases">
        <title>Baltic Sea Cyanobacteria.</title>
        <authorList>
            <person name="Delbaje E."/>
            <person name="Fewer D.P."/>
            <person name="Shishido T.K."/>
        </authorList>
    </citation>
    <scope>NUCLEOTIDE SEQUENCE [LARGE SCALE GENOMIC DNA]</scope>
    <source>
        <strain evidence="2 3">UHCC 0060</strain>
    </source>
</reference>
<dbReference type="Pfam" id="PF12766">
    <property type="entry name" value="Pyridox_oxase_2"/>
    <property type="match status" value="1"/>
</dbReference>
<dbReference type="SUPFAM" id="SSF50475">
    <property type="entry name" value="FMN-binding split barrel"/>
    <property type="match status" value="1"/>
</dbReference>
<organism evidence="2 3">
    <name type="scientific">Nodularia spumigena UHCC 0060</name>
    <dbReference type="NCBI Taxonomy" id="3110300"/>
    <lineage>
        <taxon>Bacteria</taxon>
        <taxon>Bacillati</taxon>
        <taxon>Cyanobacteriota</taxon>
        <taxon>Cyanophyceae</taxon>
        <taxon>Nostocales</taxon>
        <taxon>Nodulariaceae</taxon>
        <taxon>Nodularia</taxon>
    </lineage>
</organism>
<protein>
    <submittedName>
        <fullName evidence="2">Npun_F5749 family FMN-dependent PPOX-type flavoprotein</fullName>
        <ecNumber evidence="2">1.-.-.-</ecNumber>
    </submittedName>
</protein>
<comment type="caution">
    <text evidence="2">The sequence shown here is derived from an EMBL/GenBank/DDBJ whole genome shotgun (WGS) entry which is preliminary data.</text>
</comment>
<evidence type="ECO:0000313" key="3">
    <source>
        <dbReference type="Proteomes" id="UP001303285"/>
    </source>
</evidence>
<name>A0ABU5UP50_NODSP</name>
<dbReference type="EC" id="1.-.-.-" evidence="2"/>
<gene>
    <name evidence="2" type="ORF">VB695_02155</name>
</gene>
<dbReference type="PANTHER" id="PTHR28243">
    <property type="entry name" value="AGL049CP"/>
    <property type="match status" value="1"/>
</dbReference>
<dbReference type="Gene3D" id="2.30.110.10">
    <property type="entry name" value="Electron Transport, Fmn-binding Protein, Chain A"/>
    <property type="match status" value="1"/>
</dbReference>
<keyword evidence="2" id="KW-0560">Oxidoreductase</keyword>
<dbReference type="GO" id="GO:0016491">
    <property type="term" value="F:oxidoreductase activity"/>
    <property type="evidence" value="ECO:0007669"/>
    <property type="project" value="UniProtKB-KW"/>
</dbReference>
<feature type="domain" description="Pyridoxamine 5'-phosphate oxidase Alr4036 family FMN-binding" evidence="1">
    <location>
        <begin position="4"/>
        <end position="96"/>
    </location>
</feature>
<proteinExistence type="predicted"/>
<dbReference type="RefSeq" id="WP_006198790.1">
    <property type="nucleotide sequence ID" value="NZ_JAYGHK010000004.1"/>
</dbReference>
<dbReference type="PANTHER" id="PTHR28243:SF1">
    <property type="entry name" value="PYRIDOXAMINE 5'-PHOSPHATE OXIDASE ALR4036 FAMILY FMN-BINDING DOMAIN-CONTAINING PROTEIN"/>
    <property type="match status" value="1"/>
</dbReference>
<dbReference type="EMBL" id="JAYGHK010000004">
    <property type="protein sequence ID" value="MEA5606895.1"/>
    <property type="molecule type" value="Genomic_DNA"/>
</dbReference>
<evidence type="ECO:0000259" key="1">
    <source>
        <dbReference type="Pfam" id="PF12766"/>
    </source>
</evidence>
<accession>A0ABU5UP50</accession>
<dbReference type="GeneID" id="78019707"/>
<sequence length="194" mass="22676">MSIAPWRSAIARALHRNRSLAYARYLQLATVRENNRPANRTVVFRGFLEDSNQLKFITDARSDKVDQIQQQPWAEICWYFPNTREQFRLSGCLTLIRDDNSHPIFQPARIKIWQELSDAARLQFAWPDPGKPRVDKPAAFEPSPPNPAQPVPNFCLLLLDPLEVDHLELRGEPQNRRIYCRDEQEEWSTQEINP</sequence>
<dbReference type="InterPro" id="IPR012349">
    <property type="entry name" value="Split_barrel_FMN-bd"/>
</dbReference>
<keyword evidence="3" id="KW-1185">Reference proteome</keyword>
<dbReference type="Proteomes" id="UP001303285">
    <property type="component" value="Unassembled WGS sequence"/>
</dbReference>
<dbReference type="InterPro" id="IPR024624">
    <property type="entry name" value="Pyridox_Oxase_Alr4036_FMN-bd"/>
</dbReference>
<dbReference type="InterPro" id="IPR024015">
    <property type="entry name" value="Pyridox_Oxase_FMN-dep_Alr4036"/>
</dbReference>
<dbReference type="NCBIfam" id="TIGR04026">
    <property type="entry name" value="PPOX_FMN_cyano"/>
    <property type="match status" value="1"/>
</dbReference>